<comment type="subcellular location">
    <subcellularLocation>
        <location evidence="1">Cell envelope</location>
    </subcellularLocation>
</comment>
<dbReference type="PANTHER" id="PTHR32347">
    <property type="entry name" value="EFFLUX SYSTEM COMPONENT YKNX-RELATED"/>
    <property type="match status" value="1"/>
</dbReference>
<dbReference type="Gene3D" id="2.40.420.20">
    <property type="match status" value="1"/>
</dbReference>
<keyword evidence="5" id="KW-1133">Transmembrane helix</keyword>
<proteinExistence type="predicted"/>
<gene>
    <name evidence="6" type="ORF">V6984_12860</name>
</gene>
<feature type="region of interest" description="Disordered" evidence="4">
    <location>
        <begin position="340"/>
        <end position="400"/>
    </location>
</feature>
<organism evidence="6 7">
    <name type="scientific">Kineothrix sedimenti</name>
    <dbReference type="NCBI Taxonomy" id="3123317"/>
    <lineage>
        <taxon>Bacteria</taxon>
        <taxon>Bacillati</taxon>
        <taxon>Bacillota</taxon>
        <taxon>Clostridia</taxon>
        <taxon>Lachnospirales</taxon>
        <taxon>Lachnospiraceae</taxon>
        <taxon>Kineothrix</taxon>
    </lineage>
</organism>
<feature type="coiled-coil region" evidence="3">
    <location>
        <begin position="146"/>
        <end position="263"/>
    </location>
</feature>
<dbReference type="RefSeq" id="WP_342756029.1">
    <property type="nucleotide sequence ID" value="NZ_CP146256.1"/>
</dbReference>
<dbReference type="EMBL" id="CP146256">
    <property type="protein sequence ID" value="XAH72413.1"/>
    <property type="molecule type" value="Genomic_DNA"/>
</dbReference>
<evidence type="ECO:0000256" key="2">
    <source>
        <dbReference type="ARBA" id="ARBA00023054"/>
    </source>
</evidence>
<feature type="coiled-coil region" evidence="3">
    <location>
        <begin position="403"/>
        <end position="473"/>
    </location>
</feature>
<accession>A0ABZ3EQD6</accession>
<name>A0ABZ3EQD6_9FIRM</name>
<evidence type="ECO:0000313" key="7">
    <source>
        <dbReference type="Proteomes" id="UP001451571"/>
    </source>
</evidence>
<dbReference type="InterPro" id="IPR050465">
    <property type="entry name" value="UPF0194_transport"/>
</dbReference>
<evidence type="ECO:0000313" key="6">
    <source>
        <dbReference type="EMBL" id="XAH72413.1"/>
    </source>
</evidence>
<keyword evidence="2 3" id="KW-0175">Coiled coil</keyword>
<dbReference type="Proteomes" id="UP001451571">
    <property type="component" value="Chromosome"/>
</dbReference>
<evidence type="ECO:0000256" key="5">
    <source>
        <dbReference type="SAM" id="Phobius"/>
    </source>
</evidence>
<keyword evidence="5" id="KW-0812">Transmembrane</keyword>
<feature type="transmembrane region" description="Helical" evidence="5">
    <location>
        <begin position="12"/>
        <end position="31"/>
    </location>
</feature>
<evidence type="ECO:0000256" key="4">
    <source>
        <dbReference type="SAM" id="MobiDB-lite"/>
    </source>
</evidence>
<feature type="compositionally biased region" description="Basic and acidic residues" evidence="4">
    <location>
        <begin position="342"/>
        <end position="382"/>
    </location>
</feature>
<keyword evidence="5" id="KW-0472">Membrane</keyword>
<protein>
    <submittedName>
        <fullName evidence="6">HlyD family efflux transporter periplasmic adaptor subunit</fullName>
    </submittedName>
</protein>
<sequence>MNENSNATKRREWVKNAAIIFLSAMLVLTFFSNTIMNYSLPEVATEYVQSGTIAAKVRGTGNIEATDPYNVSINESRVISSVAVKKGDEVKKGDVLFYLEDKESTELADAQKELNTLMLTYQIAVITESLGVGTVKNIESDDTLTLTQKQQKLQAAMAALDTAQAEYDTATLKVAEINKQLGYIGNTVVDTTNEKNAVSNAQKEVTSAGQALADAQAKATKATADVTIAENNLTAKKAELTSLTSERDSLQTLKNTLDNYADNKLVADKNLADLKAAFDSWYTANPNAGATEVAEQKKSVDEAGDAVKELEASYNSAQTAYPTAGGDARLATLNGGVTEEGSIAKKQSEVSEAERNVTEAKKHASEVNKEVASKQNEQDNKSTAKANADQALTDKQNSVDTTIDKANASNQLLEAQEAQTKAETSLNKAKEDMTQIQKELLAEINLESQNESIKLQEEKVKKLEENAVGATIDAPVDGIVTTLNRVAGEKTQPEEALAVIQVAGKGFTLSFSATTEQAKKLSVGDIAEVQNSWYYDDIKATLVSIKPDQTDPAQKKQLTFNVEGDVQAGQALSLAVGQKSANYELVVPNSAIREDKNGKFILIVESKSSPLGNRYIATRIDVEVLASDDTHTAISAGLYGYEYVITTATKPVEAGKQVRLTD</sequence>
<evidence type="ECO:0000256" key="3">
    <source>
        <dbReference type="SAM" id="Coils"/>
    </source>
</evidence>
<keyword evidence="7" id="KW-1185">Reference proteome</keyword>
<reference evidence="6 7" key="1">
    <citation type="submission" date="2024-02" db="EMBL/GenBank/DDBJ databases">
        <title>Bacterial strain from lacustrine sediment.</title>
        <authorList>
            <person name="Petit C."/>
            <person name="Fadhlaoui K."/>
        </authorList>
    </citation>
    <scope>NUCLEOTIDE SEQUENCE [LARGE SCALE GENOMIC DNA]</scope>
    <source>
        <strain evidence="6 7">IPX-CK</strain>
    </source>
</reference>
<evidence type="ECO:0000256" key="1">
    <source>
        <dbReference type="ARBA" id="ARBA00004196"/>
    </source>
</evidence>